<evidence type="ECO:0000313" key="4">
    <source>
        <dbReference type="EMBL" id="GAA1952003.1"/>
    </source>
</evidence>
<dbReference type="InterPro" id="IPR000253">
    <property type="entry name" value="FHA_dom"/>
</dbReference>
<evidence type="ECO:0000256" key="1">
    <source>
        <dbReference type="ARBA" id="ARBA00022553"/>
    </source>
</evidence>
<dbReference type="InterPro" id="IPR050923">
    <property type="entry name" value="Cell_Proc_Reg/RNA_Proc"/>
</dbReference>
<evidence type="ECO:0000313" key="5">
    <source>
        <dbReference type="Proteomes" id="UP001499854"/>
    </source>
</evidence>
<dbReference type="Gene3D" id="2.60.200.20">
    <property type="match status" value="1"/>
</dbReference>
<accession>A0ABN2QIJ9</accession>
<gene>
    <name evidence="4" type="ORF">GCM10009838_03910</name>
</gene>
<dbReference type="RefSeq" id="WP_344655119.1">
    <property type="nucleotide sequence ID" value="NZ_BAAAQM010000001.1"/>
</dbReference>
<organism evidence="4 5">
    <name type="scientific">Catenulispora subtropica</name>
    <dbReference type="NCBI Taxonomy" id="450798"/>
    <lineage>
        <taxon>Bacteria</taxon>
        <taxon>Bacillati</taxon>
        <taxon>Actinomycetota</taxon>
        <taxon>Actinomycetes</taxon>
        <taxon>Catenulisporales</taxon>
        <taxon>Catenulisporaceae</taxon>
        <taxon>Catenulispora</taxon>
    </lineage>
</organism>
<dbReference type="Proteomes" id="UP001499854">
    <property type="component" value="Unassembled WGS sequence"/>
</dbReference>
<evidence type="ECO:0000256" key="2">
    <source>
        <dbReference type="SAM" id="MobiDB-lite"/>
    </source>
</evidence>
<keyword evidence="5" id="KW-1185">Reference proteome</keyword>
<dbReference type="CDD" id="cd00060">
    <property type="entry name" value="FHA"/>
    <property type="match status" value="1"/>
</dbReference>
<dbReference type="InterPro" id="IPR012551">
    <property type="entry name" value="DUF1707_SHOCT-like"/>
</dbReference>
<proteinExistence type="predicted"/>
<keyword evidence="1" id="KW-0597">Phosphoprotein</keyword>
<dbReference type="EMBL" id="BAAAQM010000001">
    <property type="protein sequence ID" value="GAA1952003.1"/>
    <property type="molecule type" value="Genomic_DNA"/>
</dbReference>
<evidence type="ECO:0000259" key="3">
    <source>
        <dbReference type="PROSITE" id="PS50006"/>
    </source>
</evidence>
<dbReference type="Pfam" id="PF00498">
    <property type="entry name" value="FHA"/>
    <property type="match status" value="1"/>
</dbReference>
<dbReference type="Pfam" id="PF08044">
    <property type="entry name" value="DUF1707"/>
    <property type="match status" value="1"/>
</dbReference>
<protein>
    <submittedName>
        <fullName evidence="4">DUF1707 and FHA domain-containing protein</fullName>
    </submittedName>
</protein>
<comment type="caution">
    <text evidence="4">The sequence shown here is derived from an EMBL/GenBank/DDBJ whole genome shotgun (WGS) entry which is preliminary data.</text>
</comment>
<name>A0ABN2QIJ9_9ACTN</name>
<sequence length="189" mass="20567">MGGPSFGNAAWQPPDHRPSDAERDDAIEQLAAGAEAGRLSSDTFSHRIDQALAVRSHNELTQLVSDLPIPPPRPGLGQRMVNAVAAVAHFRFRVKAAWRGPSLPRLSLPGNAQSTLRIGRMPECDLQLFDTTVSRYHAEFRRSHTGWFLVDLGSTNGTRVNGWRITAPTAVHPGDEVSFGSVVFSLNGH</sequence>
<feature type="region of interest" description="Disordered" evidence="2">
    <location>
        <begin position="1"/>
        <end position="22"/>
    </location>
</feature>
<reference evidence="4 5" key="1">
    <citation type="journal article" date="2019" name="Int. J. Syst. Evol. Microbiol.">
        <title>The Global Catalogue of Microorganisms (GCM) 10K type strain sequencing project: providing services to taxonomists for standard genome sequencing and annotation.</title>
        <authorList>
            <consortium name="The Broad Institute Genomics Platform"/>
            <consortium name="The Broad Institute Genome Sequencing Center for Infectious Disease"/>
            <person name="Wu L."/>
            <person name="Ma J."/>
        </authorList>
    </citation>
    <scope>NUCLEOTIDE SEQUENCE [LARGE SCALE GENOMIC DNA]</scope>
    <source>
        <strain evidence="4 5">JCM 16013</strain>
    </source>
</reference>
<feature type="domain" description="FHA" evidence="3">
    <location>
        <begin position="116"/>
        <end position="165"/>
    </location>
</feature>
<dbReference type="InterPro" id="IPR008984">
    <property type="entry name" value="SMAD_FHA_dom_sf"/>
</dbReference>
<dbReference type="PANTHER" id="PTHR23308">
    <property type="entry name" value="NUCLEAR INHIBITOR OF PROTEIN PHOSPHATASE-1"/>
    <property type="match status" value="1"/>
</dbReference>
<dbReference type="PROSITE" id="PS50006">
    <property type="entry name" value="FHA_DOMAIN"/>
    <property type="match status" value="1"/>
</dbReference>
<dbReference type="SMART" id="SM00240">
    <property type="entry name" value="FHA"/>
    <property type="match status" value="1"/>
</dbReference>
<dbReference type="SUPFAM" id="SSF49879">
    <property type="entry name" value="SMAD/FHA domain"/>
    <property type="match status" value="1"/>
</dbReference>